<feature type="transmembrane region" description="Helical" evidence="2">
    <location>
        <begin position="16"/>
        <end position="37"/>
    </location>
</feature>
<dbReference type="AlphaFoldDB" id="A0A9P5YV68"/>
<keyword evidence="2" id="KW-0472">Membrane</keyword>
<evidence type="ECO:0000256" key="1">
    <source>
        <dbReference type="SAM" id="MobiDB-lite"/>
    </source>
</evidence>
<reference evidence="4" key="1">
    <citation type="submission" date="2020-11" db="EMBL/GenBank/DDBJ databases">
        <authorList>
            <consortium name="DOE Joint Genome Institute"/>
            <person name="Ahrendt S."/>
            <person name="Riley R."/>
            <person name="Andreopoulos W."/>
            <person name="Labutti K."/>
            <person name="Pangilinan J."/>
            <person name="Ruiz-Duenas F.J."/>
            <person name="Barrasa J.M."/>
            <person name="Sanchez-Garcia M."/>
            <person name="Camarero S."/>
            <person name="Miyauchi S."/>
            <person name="Serrano A."/>
            <person name="Linde D."/>
            <person name="Babiker R."/>
            <person name="Drula E."/>
            <person name="Ayuso-Fernandez I."/>
            <person name="Pacheco R."/>
            <person name="Padilla G."/>
            <person name="Ferreira P."/>
            <person name="Barriuso J."/>
            <person name="Kellner H."/>
            <person name="Castanera R."/>
            <person name="Alfaro M."/>
            <person name="Ramirez L."/>
            <person name="Pisabarro A.G."/>
            <person name="Kuo A."/>
            <person name="Tritt A."/>
            <person name="Lipzen A."/>
            <person name="He G."/>
            <person name="Yan M."/>
            <person name="Ng V."/>
            <person name="Cullen D."/>
            <person name="Martin F."/>
            <person name="Rosso M.-N."/>
            <person name="Henrissat B."/>
            <person name="Hibbett D."/>
            <person name="Martinez A.T."/>
            <person name="Grigoriev I.V."/>
        </authorList>
    </citation>
    <scope>NUCLEOTIDE SEQUENCE</scope>
    <source>
        <strain evidence="4">CIRM-BRFM 674</strain>
    </source>
</reference>
<keyword evidence="5" id="KW-1185">Reference proteome</keyword>
<sequence>MPIQSSGGINIGAEVIGLYINLVLYGVELLMVIQYFFTARARQDSKFILLAVTTNLILDSLVSISQCVNMFTILVVDWGENEDYIPVYWSIPVRIFATGVGALIVQGFLTQRYYCLSSNCIVTTFIIALMLLSLSGSLYLGILVSLASSRIKAEQLHDKKSLTIYLASSAATDICITIALTWKLLYQEKEGILSMRTKHIVRRVVAFAIVTGTVTSAVALATLISFLIDRTGGVSPCFGFFLGRVYTITMLFALLFREKLAGKTFMNVDFIDDAELLSMPTQQPAPSSSDPRTSTTIDTEMVFASPTTIETENPQSPSHCSELEDGFEHTQKKDLSLSTASIDVSSANMSGTGKDGNDPLC</sequence>
<dbReference type="PANTHER" id="PTHR40465:SF1">
    <property type="entry name" value="DUF6534 DOMAIN-CONTAINING PROTEIN"/>
    <property type="match status" value="1"/>
</dbReference>
<feature type="domain" description="DUF6534" evidence="3">
    <location>
        <begin position="169"/>
        <end position="258"/>
    </location>
</feature>
<name>A0A9P5YV68_9AGAR</name>
<evidence type="ECO:0000259" key="3">
    <source>
        <dbReference type="Pfam" id="PF20152"/>
    </source>
</evidence>
<feature type="transmembrane region" description="Helical" evidence="2">
    <location>
        <begin position="205"/>
        <end position="227"/>
    </location>
</feature>
<dbReference type="EMBL" id="MU155321">
    <property type="protein sequence ID" value="KAF9475721.1"/>
    <property type="molecule type" value="Genomic_DNA"/>
</dbReference>
<accession>A0A9P5YV68</accession>
<dbReference type="OrthoDB" id="3203775at2759"/>
<organism evidence="4 5">
    <name type="scientific">Pholiota conissans</name>
    <dbReference type="NCBI Taxonomy" id="109636"/>
    <lineage>
        <taxon>Eukaryota</taxon>
        <taxon>Fungi</taxon>
        <taxon>Dikarya</taxon>
        <taxon>Basidiomycota</taxon>
        <taxon>Agaricomycotina</taxon>
        <taxon>Agaricomycetes</taxon>
        <taxon>Agaricomycetidae</taxon>
        <taxon>Agaricales</taxon>
        <taxon>Agaricineae</taxon>
        <taxon>Strophariaceae</taxon>
        <taxon>Pholiota</taxon>
    </lineage>
</organism>
<dbReference type="Proteomes" id="UP000807469">
    <property type="component" value="Unassembled WGS sequence"/>
</dbReference>
<feature type="compositionally biased region" description="Polar residues" evidence="1">
    <location>
        <begin position="308"/>
        <end position="319"/>
    </location>
</feature>
<dbReference type="Pfam" id="PF20152">
    <property type="entry name" value="DUF6534"/>
    <property type="match status" value="1"/>
</dbReference>
<evidence type="ECO:0000256" key="2">
    <source>
        <dbReference type="SAM" id="Phobius"/>
    </source>
</evidence>
<evidence type="ECO:0000313" key="5">
    <source>
        <dbReference type="Proteomes" id="UP000807469"/>
    </source>
</evidence>
<feature type="transmembrane region" description="Helical" evidence="2">
    <location>
        <begin position="121"/>
        <end position="142"/>
    </location>
</feature>
<feature type="transmembrane region" description="Helical" evidence="2">
    <location>
        <begin position="87"/>
        <end position="109"/>
    </location>
</feature>
<evidence type="ECO:0000313" key="4">
    <source>
        <dbReference type="EMBL" id="KAF9475721.1"/>
    </source>
</evidence>
<dbReference type="InterPro" id="IPR045339">
    <property type="entry name" value="DUF6534"/>
</dbReference>
<feature type="compositionally biased region" description="Basic and acidic residues" evidence="1">
    <location>
        <begin position="326"/>
        <end position="335"/>
    </location>
</feature>
<feature type="region of interest" description="Disordered" evidence="1">
    <location>
        <begin position="308"/>
        <end position="335"/>
    </location>
</feature>
<proteinExistence type="predicted"/>
<gene>
    <name evidence="4" type="ORF">BDN70DRAFT_223293</name>
</gene>
<keyword evidence="2" id="KW-0812">Transmembrane</keyword>
<feature type="transmembrane region" description="Helical" evidence="2">
    <location>
        <begin position="233"/>
        <end position="256"/>
    </location>
</feature>
<comment type="caution">
    <text evidence="4">The sequence shown here is derived from an EMBL/GenBank/DDBJ whole genome shotgun (WGS) entry which is preliminary data.</text>
</comment>
<feature type="transmembrane region" description="Helical" evidence="2">
    <location>
        <begin position="49"/>
        <end position="75"/>
    </location>
</feature>
<protein>
    <recommendedName>
        <fullName evidence="3">DUF6534 domain-containing protein</fullName>
    </recommendedName>
</protein>
<keyword evidence="2" id="KW-1133">Transmembrane helix</keyword>
<feature type="transmembrane region" description="Helical" evidence="2">
    <location>
        <begin position="162"/>
        <end position="185"/>
    </location>
</feature>
<dbReference type="PANTHER" id="PTHR40465">
    <property type="entry name" value="CHROMOSOME 1, WHOLE GENOME SHOTGUN SEQUENCE"/>
    <property type="match status" value="1"/>
</dbReference>